<evidence type="ECO:0000313" key="3">
    <source>
        <dbReference type="Proteomes" id="UP000033140"/>
    </source>
</evidence>
<name>A0A0E9NAD3_SAICN</name>
<evidence type="ECO:0000313" key="2">
    <source>
        <dbReference type="EMBL" id="GAO46763.1"/>
    </source>
</evidence>
<reference evidence="2 3" key="2">
    <citation type="journal article" date="2014" name="J. Gen. Appl. Microbiol.">
        <title>The early diverging ascomycetous budding yeast Saitoella complicata has three histone deacetylases belonging to the Clr6, Hos2, and Rpd3 lineages.</title>
        <authorList>
            <person name="Nishida H."/>
            <person name="Matsumoto T."/>
            <person name="Kondo S."/>
            <person name="Hamamoto M."/>
            <person name="Yoshikawa H."/>
        </authorList>
    </citation>
    <scope>NUCLEOTIDE SEQUENCE [LARGE SCALE GENOMIC DNA]</scope>
    <source>
        <strain evidence="2 3">NRRL Y-17804</strain>
    </source>
</reference>
<dbReference type="GO" id="GO:0005794">
    <property type="term" value="C:Golgi apparatus"/>
    <property type="evidence" value="ECO:0007669"/>
    <property type="project" value="TreeGrafter"/>
</dbReference>
<feature type="transmembrane region" description="Helical" evidence="1">
    <location>
        <begin position="108"/>
        <end position="128"/>
    </location>
</feature>
<protein>
    <recommendedName>
        <fullName evidence="4">TRP C-terminal domain-containing protein</fullName>
    </recommendedName>
</protein>
<comment type="caution">
    <text evidence="2">The sequence shown here is derived from an EMBL/GenBank/DDBJ whole genome shotgun (WGS) entry which is preliminary data.</text>
</comment>
<keyword evidence="1" id="KW-0812">Transmembrane</keyword>
<keyword evidence="1" id="KW-0472">Membrane</keyword>
<feature type="transmembrane region" description="Helical" evidence="1">
    <location>
        <begin position="271"/>
        <end position="294"/>
    </location>
</feature>
<dbReference type="PANTHER" id="PTHR34391:SF1">
    <property type="entry name" value="UPF0658 GOLGI APPARATUS MEMBRANE PROTEIN C1952.10C-RELATED"/>
    <property type="match status" value="1"/>
</dbReference>
<dbReference type="EMBL" id="BACD03000005">
    <property type="protein sequence ID" value="GAO46763.1"/>
    <property type="molecule type" value="Genomic_DNA"/>
</dbReference>
<organism evidence="2 3">
    <name type="scientific">Saitoella complicata (strain BCRC 22490 / CBS 7301 / JCM 7358 / NBRC 10748 / NRRL Y-17804)</name>
    <dbReference type="NCBI Taxonomy" id="698492"/>
    <lineage>
        <taxon>Eukaryota</taxon>
        <taxon>Fungi</taxon>
        <taxon>Dikarya</taxon>
        <taxon>Ascomycota</taxon>
        <taxon>Taphrinomycotina</taxon>
        <taxon>Taphrinomycotina incertae sedis</taxon>
        <taxon>Saitoella</taxon>
    </lineage>
</organism>
<evidence type="ECO:0000256" key="1">
    <source>
        <dbReference type="SAM" id="Phobius"/>
    </source>
</evidence>
<dbReference type="PANTHER" id="PTHR34391">
    <property type="entry name" value="UPF0658 GOLGI APPARATUS MEMBRANE PROTEIN C1952.10C-RELATED"/>
    <property type="match status" value="1"/>
</dbReference>
<feature type="transmembrane region" description="Helical" evidence="1">
    <location>
        <begin position="82"/>
        <end position="101"/>
    </location>
</feature>
<feature type="transmembrane region" description="Helical" evidence="1">
    <location>
        <begin position="44"/>
        <end position="62"/>
    </location>
</feature>
<feature type="transmembrane region" description="Helical" evidence="1">
    <location>
        <begin position="161"/>
        <end position="184"/>
    </location>
</feature>
<feature type="transmembrane region" description="Helical" evidence="1">
    <location>
        <begin position="244"/>
        <end position="264"/>
    </location>
</feature>
<dbReference type="OrthoDB" id="2448307at2759"/>
<proteinExistence type="predicted"/>
<reference evidence="2 3" key="3">
    <citation type="journal article" date="2015" name="Genome Announc.">
        <title>Draft Genome Sequence of the Archiascomycetous Yeast Saitoella complicata.</title>
        <authorList>
            <person name="Yamauchi K."/>
            <person name="Kondo S."/>
            <person name="Hamamoto M."/>
            <person name="Takahashi Y."/>
            <person name="Ogura Y."/>
            <person name="Hayashi T."/>
            <person name="Nishida H."/>
        </authorList>
    </citation>
    <scope>NUCLEOTIDE SEQUENCE [LARGE SCALE GENOMIC DNA]</scope>
    <source>
        <strain evidence="2 3">NRRL Y-17804</strain>
    </source>
</reference>
<evidence type="ECO:0008006" key="4">
    <source>
        <dbReference type="Google" id="ProtNLM"/>
    </source>
</evidence>
<dbReference type="InterPro" id="IPR040410">
    <property type="entry name" value="UPF0658_Golgi"/>
</dbReference>
<keyword evidence="3" id="KW-1185">Reference proteome</keyword>
<dbReference type="OMA" id="IIQFHQS"/>
<gene>
    <name evidence="2" type="ORF">G7K_0985-t1</name>
</gene>
<feature type="transmembrane region" description="Helical" evidence="1">
    <location>
        <begin position="314"/>
        <end position="339"/>
    </location>
</feature>
<accession>A0A0E9NAD3</accession>
<keyword evidence="1" id="KW-1133">Transmembrane helix</keyword>
<feature type="transmembrane region" description="Helical" evidence="1">
    <location>
        <begin position="219"/>
        <end position="238"/>
    </location>
</feature>
<sequence length="405" mass="45287">MPFLPSCLDLHTPLPSDQALPRTMDAEKGYRKAMGRFYVPAERWSVVLILTCLIEAIVVIGLESYLLKNLTIPDAYASSTMLSTYVGLFIFADIFKLFMAWDALRLKNVLQAVGLVFCSVALTVYAVLQWKQLAWPIANNAWEQSADIGAARTVFDTSYRISVSVVVIISTGTLLIAISTYKIFHDSELAWRLARELGASPRIRRVYQLTQIYSTLLKINLFFVAGFLIQLAIIVPLAHHPEKIMTWIAIPVTVVTVVLGICAVRWEVVFIMLAVEVLQLGALGYFCYKLWRIWAPESAGNDDHKIYDGVKKSLTVFAVTGCILLLITFGMGIVCMRNFREGLLQAMDRAREIRRLSRASSGSQRLSTFGPGRTYSLAPIEEEGRHLAPSPVDSTYSNRIPVVIE</sequence>
<dbReference type="Proteomes" id="UP000033140">
    <property type="component" value="Unassembled WGS sequence"/>
</dbReference>
<dbReference type="AlphaFoldDB" id="A0A0E9NAD3"/>
<reference evidence="2 3" key="1">
    <citation type="journal article" date="2011" name="J. Gen. Appl. Microbiol.">
        <title>Draft genome sequencing of the enigmatic yeast Saitoella complicata.</title>
        <authorList>
            <person name="Nishida H."/>
            <person name="Hamamoto M."/>
            <person name="Sugiyama J."/>
        </authorList>
    </citation>
    <scope>NUCLEOTIDE SEQUENCE [LARGE SCALE GENOMIC DNA]</scope>
    <source>
        <strain evidence="2 3">NRRL Y-17804</strain>
    </source>
</reference>
<dbReference type="RefSeq" id="XP_019026966.1">
    <property type="nucleotide sequence ID" value="XM_019165710.1"/>
</dbReference>